<dbReference type="Proteomes" id="UP000775213">
    <property type="component" value="Unassembled WGS sequence"/>
</dbReference>
<evidence type="ECO:0000256" key="1">
    <source>
        <dbReference type="SAM" id="MobiDB-lite"/>
    </source>
</evidence>
<evidence type="ECO:0000313" key="3">
    <source>
        <dbReference type="Proteomes" id="UP000775213"/>
    </source>
</evidence>
<sequence length="92" mass="9836">MELLDYGVLVAALTNFPFLGSGGGDSAHKFQMDDDDSSFDLSDYFLADVNPPATPAQPELPAAVPMAPSSEQNLVPPAVTENNIRQIPYLVL</sequence>
<protein>
    <submittedName>
        <fullName evidence="2">Uncharacterized protein</fullName>
    </submittedName>
</protein>
<keyword evidence="3" id="KW-1185">Reference proteome</keyword>
<accession>A0AAV7GCZ1</accession>
<evidence type="ECO:0000313" key="2">
    <source>
        <dbReference type="EMBL" id="KAH0453575.1"/>
    </source>
</evidence>
<dbReference type="EMBL" id="JAGFBR010000016">
    <property type="protein sequence ID" value="KAH0453575.1"/>
    <property type="molecule type" value="Genomic_DNA"/>
</dbReference>
<gene>
    <name evidence="2" type="ORF">IEQ34_017899</name>
</gene>
<name>A0AAV7GCZ1_DENCH</name>
<feature type="region of interest" description="Disordered" evidence="1">
    <location>
        <begin position="50"/>
        <end position="77"/>
    </location>
</feature>
<dbReference type="AlphaFoldDB" id="A0AAV7GCZ1"/>
<reference evidence="2 3" key="1">
    <citation type="journal article" date="2021" name="Hortic Res">
        <title>Chromosome-scale assembly of the Dendrobium chrysotoxum genome enhances the understanding of orchid evolution.</title>
        <authorList>
            <person name="Zhang Y."/>
            <person name="Zhang G.Q."/>
            <person name="Zhang D."/>
            <person name="Liu X.D."/>
            <person name="Xu X.Y."/>
            <person name="Sun W.H."/>
            <person name="Yu X."/>
            <person name="Zhu X."/>
            <person name="Wang Z.W."/>
            <person name="Zhao X."/>
            <person name="Zhong W.Y."/>
            <person name="Chen H."/>
            <person name="Yin W.L."/>
            <person name="Huang T."/>
            <person name="Niu S.C."/>
            <person name="Liu Z.J."/>
        </authorList>
    </citation>
    <scope>NUCLEOTIDE SEQUENCE [LARGE SCALE GENOMIC DNA]</scope>
    <source>
        <strain evidence="2">Lindl</strain>
    </source>
</reference>
<organism evidence="2 3">
    <name type="scientific">Dendrobium chrysotoxum</name>
    <name type="common">Orchid</name>
    <dbReference type="NCBI Taxonomy" id="161865"/>
    <lineage>
        <taxon>Eukaryota</taxon>
        <taxon>Viridiplantae</taxon>
        <taxon>Streptophyta</taxon>
        <taxon>Embryophyta</taxon>
        <taxon>Tracheophyta</taxon>
        <taxon>Spermatophyta</taxon>
        <taxon>Magnoliopsida</taxon>
        <taxon>Liliopsida</taxon>
        <taxon>Asparagales</taxon>
        <taxon>Orchidaceae</taxon>
        <taxon>Epidendroideae</taxon>
        <taxon>Malaxideae</taxon>
        <taxon>Dendrobiinae</taxon>
        <taxon>Dendrobium</taxon>
    </lineage>
</organism>
<proteinExistence type="predicted"/>
<comment type="caution">
    <text evidence="2">The sequence shown here is derived from an EMBL/GenBank/DDBJ whole genome shotgun (WGS) entry which is preliminary data.</text>
</comment>